<proteinExistence type="predicted"/>
<feature type="signal peptide" evidence="1">
    <location>
        <begin position="1"/>
        <end position="19"/>
    </location>
</feature>
<dbReference type="STRING" id="1314781.A0A165DY22"/>
<organism evidence="2 3">
    <name type="scientific">Exidia glandulosa HHB12029</name>
    <dbReference type="NCBI Taxonomy" id="1314781"/>
    <lineage>
        <taxon>Eukaryota</taxon>
        <taxon>Fungi</taxon>
        <taxon>Dikarya</taxon>
        <taxon>Basidiomycota</taxon>
        <taxon>Agaricomycotina</taxon>
        <taxon>Agaricomycetes</taxon>
        <taxon>Auriculariales</taxon>
        <taxon>Exidiaceae</taxon>
        <taxon>Exidia</taxon>
    </lineage>
</organism>
<sequence length="383" mass="41389">MLLRRALSLIPTTALFVGAAPSLRHDESVVDILERKLAPEADLPVHLSVNEQVYPPPVQVAGQTIPDNLKVSCKECSISGDFIFSEGNEGVILDTHPGLNVTNDFVNKTTFDFTDQWLAMVLHDFRVHIELEIDLTPSNDSNELDIHLLGKPEIFPIPEIPGLTVTIDPQIHGWINVSKPVSFTYGLDIVVPTGSTLLVDVPHPSRSIAPGFNETTVTPTNFQSSTGDIEMVIEFSFRPEITLGYAQIITAGAFVDLPKLGVQVSQVQNVDAKCAPAAPGASVDDSDVFQNLTKLEPKVGMDFVLTALGDEFTLLNFDNLLADKLPIGCFEYDPKTKTMVPPGSLRVAATHDGKGTGNNAGARRGRSVLMAGLVLISTLVFLL</sequence>
<evidence type="ECO:0000313" key="3">
    <source>
        <dbReference type="Proteomes" id="UP000077266"/>
    </source>
</evidence>
<name>A0A165DY22_EXIGL</name>
<evidence type="ECO:0000256" key="1">
    <source>
        <dbReference type="SAM" id="SignalP"/>
    </source>
</evidence>
<feature type="chain" id="PRO_5007856875" evidence="1">
    <location>
        <begin position="20"/>
        <end position="383"/>
    </location>
</feature>
<accession>A0A165DY22</accession>
<keyword evidence="3" id="KW-1185">Reference proteome</keyword>
<dbReference type="Proteomes" id="UP000077266">
    <property type="component" value="Unassembled WGS sequence"/>
</dbReference>
<protein>
    <submittedName>
        <fullName evidence="2">Uncharacterized protein</fullName>
    </submittedName>
</protein>
<keyword evidence="1" id="KW-0732">Signal</keyword>
<dbReference type="AlphaFoldDB" id="A0A165DY22"/>
<reference evidence="2 3" key="1">
    <citation type="journal article" date="2016" name="Mol. Biol. Evol.">
        <title>Comparative Genomics of Early-Diverging Mushroom-Forming Fungi Provides Insights into the Origins of Lignocellulose Decay Capabilities.</title>
        <authorList>
            <person name="Nagy L.G."/>
            <person name="Riley R."/>
            <person name="Tritt A."/>
            <person name="Adam C."/>
            <person name="Daum C."/>
            <person name="Floudas D."/>
            <person name="Sun H."/>
            <person name="Yadav J.S."/>
            <person name="Pangilinan J."/>
            <person name="Larsson K.H."/>
            <person name="Matsuura K."/>
            <person name="Barry K."/>
            <person name="Labutti K."/>
            <person name="Kuo R."/>
            <person name="Ohm R.A."/>
            <person name="Bhattacharya S.S."/>
            <person name="Shirouzu T."/>
            <person name="Yoshinaga Y."/>
            <person name="Martin F.M."/>
            <person name="Grigoriev I.V."/>
            <person name="Hibbett D.S."/>
        </authorList>
    </citation>
    <scope>NUCLEOTIDE SEQUENCE [LARGE SCALE GENOMIC DNA]</scope>
    <source>
        <strain evidence="2 3">HHB12029</strain>
    </source>
</reference>
<evidence type="ECO:0000313" key="2">
    <source>
        <dbReference type="EMBL" id="KZV85630.1"/>
    </source>
</evidence>
<dbReference type="EMBL" id="KV426181">
    <property type="protein sequence ID" value="KZV85630.1"/>
    <property type="molecule type" value="Genomic_DNA"/>
</dbReference>
<gene>
    <name evidence="2" type="ORF">EXIGLDRAFT_725930</name>
</gene>
<dbReference type="OrthoDB" id="5382170at2759"/>
<dbReference type="InParanoid" id="A0A165DY22"/>